<dbReference type="SUPFAM" id="SSF46626">
    <property type="entry name" value="Cytochrome c"/>
    <property type="match status" value="1"/>
</dbReference>
<protein>
    <submittedName>
        <fullName evidence="9">Cytochrome C</fullName>
    </submittedName>
</protein>
<dbReference type="PANTHER" id="PTHR33751:SF9">
    <property type="entry name" value="CYTOCHROME C4"/>
    <property type="match status" value="1"/>
</dbReference>
<keyword evidence="7" id="KW-0732">Signal</keyword>
<evidence type="ECO:0000256" key="6">
    <source>
        <dbReference type="PROSITE-ProRule" id="PRU00433"/>
    </source>
</evidence>
<evidence type="ECO:0000313" key="10">
    <source>
        <dbReference type="Proteomes" id="UP000264036"/>
    </source>
</evidence>
<feature type="signal peptide" evidence="7">
    <location>
        <begin position="1"/>
        <end position="27"/>
    </location>
</feature>
<evidence type="ECO:0000256" key="7">
    <source>
        <dbReference type="SAM" id="SignalP"/>
    </source>
</evidence>
<dbReference type="InterPro" id="IPR009056">
    <property type="entry name" value="Cyt_c-like_dom"/>
</dbReference>
<keyword evidence="4" id="KW-0249">Electron transport</keyword>
<sequence length="117" mass="12574">MKLSAFKRSVAALAIVVPCAFFSQAFAQQAAAPKGDIEAAKGKISMCIGCHGIPEYRASFPEVYRVPMISGQNADYIVAALKEYKSGARTFPSMVAIAKSLSDQDMLDIAAYFSQVK</sequence>
<dbReference type="GO" id="GO:0046872">
    <property type="term" value="F:metal ion binding"/>
    <property type="evidence" value="ECO:0007669"/>
    <property type="project" value="UniProtKB-KW"/>
</dbReference>
<evidence type="ECO:0000256" key="5">
    <source>
        <dbReference type="ARBA" id="ARBA00023004"/>
    </source>
</evidence>
<evidence type="ECO:0000259" key="8">
    <source>
        <dbReference type="PROSITE" id="PS51007"/>
    </source>
</evidence>
<dbReference type="Proteomes" id="UP000264036">
    <property type="component" value="Unassembled WGS sequence"/>
</dbReference>
<feature type="chain" id="PRO_5016799660" evidence="7">
    <location>
        <begin position="28"/>
        <end position="117"/>
    </location>
</feature>
<keyword evidence="1" id="KW-0813">Transport</keyword>
<comment type="caution">
    <text evidence="9">The sequence shown here is derived from an EMBL/GenBank/DDBJ whole genome shotgun (WGS) entry which is preliminary data.</text>
</comment>
<evidence type="ECO:0000256" key="2">
    <source>
        <dbReference type="ARBA" id="ARBA00022617"/>
    </source>
</evidence>
<evidence type="ECO:0000256" key="1">
    <source>
        <dbReference type="ARBA" id="ARBA00022448"/>
    </source>
</evidence>
<reference evidence="9 10" key="1">
    <citation type="journal article" date="2018" name="Nat. Biotechnol.">
        <title>A standardized bacterial taxonomy based on genome phylogeny substantially revises the tree of life.</title>
        <authorList>
            <person name="Parks D.H."/>
            <person name="Chuvochina M."/>
            <person name="Waite D.W."/>
            <person name="Rinke C."/>
            <person name="Skarshewski A."/>
            <person name="Chaumeil P.A."/>
            <person name="Hugenholtz P."/>
        </authorList>
    </citation>
    <scope>NUCLEOTIDE SEQUENCE [LARGE SCALE GENOMIC DNA]</scope>
    <source>
        <strain evidence="9">UBA10707</strain>
    </source>
</reference>
<keyword evidence="5 6" id="KW-0408">Iron</keyword>
<keyword evidence="2 6" id="KW-0349">Heme</keyword>
<dbReference type="EMBL" id="DOEK01000035">
    <property type="protein sequence ID" value="HBP31189.1"/>
    <property type="molecule type" value="Genomic_DNA"/>
</dbReference>
<gene>
    <name evidence="9" type="ORF">DD666_17495</name>
</gene>
<name>A0A356LK08_9BURK</name>
<evidence type="ECO:0000256" key="4">
    <source>
        <dbReference type="ARBA" id="ARBA00022982"/>
    </source>
</evidence>
<dbReference type="AlphaFoldDB" id="A0A356LK08"/>
<dbReference type="PANTHER" id="PTHR33751">
    <property type="entry name" value="CBB3-TYPE CYTOCHROME C OXIDASE SUBUNIT FIXP"/>
    <property type="match status" value="1"/>
</dbReference>
<keyword evidence="3 6" id="KW-0479">Metal-binding</keyword>
<dbReference type="GO" id="GO:0009055">
    <property type="term" value="F:electron transfer activity"/>
    <property type="evidence" value="ECO:0007669"/>
    <property type="project" value="InterPro"/>
</dbReference>
<dbReference type="PROSITE" id="PS51007">
    <property type="entry name" value="CYTC"/>
    <property type="match status" value="1"/>
</dbReference>
<evidence type="ECO:0000256" key="3">
    <source>
        <dbReference type="ARBA" id="ARBA00022723"/>
    </source>
</evidence>
<proteinExistence type="predicted"/>
<accession>A0A356LK08</accession>
<dbReference type="Gene3D" id="1.10.760.10">
    <property type="entry name" value="Cytochrome c-like domain"/>
    <property type="match status" value="1"/>
</dbReference>
<organism evidence="9 10">
    <name type="scientific">Advenella kashmirensis</name>
    <dbReference type="NCBI Taxonomy" id="310575"/>
    <lineage>
        <taxon>Bacteria</taxon>
        <taxon>Pseudomonadati</taxon>
        <taxon>Pseudomonadota</taxon>
        <taxon>Betaproteobacteria</taxon>
        <taxon>Burkholderiales</taxon>
        <taxon>Alcaligenaceae</taxon>
    </lineage>
</organism>
<dbReference type="InterPro" id="IPR050597">
    <property type="entry name" value="Cytochrome_c_Oxidase_Subunit"/>
</dbReference>
<feature type="domain" description="Cytochrome c" evidence="8">
    <location>
        <begin position="30"/>
        <end position="117"/>
    </location>
</feature>
<dbReference type="GO" id="GO:0020037">
    <property type="term" value="F:heme binding"/>
    <property type="evidence" value="ECO:0007669"/>
    <property type="project" value="InterPro"/>
</dbReference>
<evidence type="ECO:0000313" key="9">
    <source>
        <dbReference type="EMBL" id="HBP31189.1"/>
    </source>
</evidence>
<dbReference type="InterPro" id="IPR036909">
    <property type="entry name" value="Cyt_c-like_dom_sf"/>
</dbReference>